<evidence type="ECO:0000256" key="2">
    <source>
        <dbReference type="ARBA" id="ARBA00008072"/>
    </source>
</evidence>
<evidence type="ECO:0000256" key="5">
    <source>
        <dbReference type="ARBA" id="ARBA00022723"/>
    </source>
</evidence>
<dbReference type="AlphaFoldDB" id="A0A1X1UFP7"/>
<evidence type="ECO:0000313" key="13">
    <source>
        <dbReference type="EMBL" id="ORV55665.1"/>
    </source>
</evidence>
<dbReference type="InterPro" id="IPR011032">
    <property type="entry name" value="GroES-like_sf"/>
</dbReference>
<comment type="cofactor">
    <cofactor evidence="1 11">
        <name>Zn(2+)</name>
        <dbReference type="ChEBI" id="CHEBI:29105"/>
    </cofactor>
</comment>
<dbReference type="Pfam" id="PF00107">
    <property type="entry name" value="ADH_zinc_N"/>
    <property type="match status" value="1"/>
</dbReference>
<evidence type="ECO:0000256" key="8">
    <source>
        <dbReference type="ARBA" id="ARBA00023027"/>
    </source>
</evidence>
<evidence type="ECO:0000256" key="11">
    <source>
        <dbReference type="RuleBase" id="RU361277"/>
    </source>
</evidence>
<dbReference type="GO" id="GO:0008270">
    <property type="term" value="F:zinc ion binding"/>
    <property type="evidence" value="ECO:0007669"/>
    <property type="project" value="InterPro"/>
</dbReference>
<dbReference type="InterPro" id="IPR020843">
    <property type="entry name" value="ER"/>
</dbReference>
<evidence type="ECO:0000256" key="10">
    <source>
        <dbReference type="ARBA" id="ARBA00049243"/>
    </source>
</evidence>
<feature type="domain" description="Enoyl reductase (ER)" evidence="12">
    <location>
        <begin position="13"/>
        <end position="335"/>
    </location>
</feature>
<dbReference type="InterPro" id="IPR002328">
    <property type="entry name" value="ADH_Zn_CS"/>
</dbReference>
<comment type="similarity">
    <text evidence="2 11">Belongs to the zinc-containing alcohol dehydrogenase family.</text>
</comment>
<evidence type="ECO:0000259" key="12">
    <source>
        <dbReference type="SMART" id="SM00829"/>
    </source>
</evidence>
<name>A0A1X1UFP7_MYCFL</name>
<sequence length="337" mass="34970">MPTHQAVQMRSPGGPLELAEVETKPPGRDEVRLTVTACGVCGTDRAFANGGFPSMTWPLTLGHEIAGTIAELGEGVQGFAVGDRVAVGWFGGNCDRCESCRRGIFIHCANMKVPSWQYPGGYAQSVTVPANALARIPSELSDVEAAPMGCAGVTTYNALRHTKALPGDRVAILGVGGLGHLGVQFSRAMGFETIAIARGGGKESDARKLGAHHYIDSTSGDVAKALQALGGARVVLATASNSAAMADTVGGLLPQGELITIGVTTEPLPISPVQLITPGVSIVGHPSGTSKDVEDTMHFAVLSGVRAWIEELPLAQAADGYAAMEQGRARYRTVLTM</sequence>
<dbReference type="Gene3D" id="3.40.50.720">
    <property type="entry name" value="NAD(P)-binding Rossmann-like Domain"/>
    <property type="match status" value="1"/>
</dbReference>
<protein>
    <recommendedName>
        <fullName evidence="4">Alcohol dehydrogenase</fullName>
        <ecNumber evidence="3">1.1.1.1</ecNumber>
    </recommendedName>
</protein>
<dbReference type="InterPro" id="IPR013154">
    <property type="entry name" value="ADH-like_N"/>
</dbReference>
<evidence type="ECO:0000256" key="9">
    <source>
        <dbReference type="ARBA" id="ARBA00049164"/>
    </source>
</evidence>
<evidence type="ECO:0000256" key="6">
    <source>
        <dbReference type="ARBA" id="ARBA00022833"/>
    </source>
</evidence>
<dbReference type="PANTHER" id="PTHR42940">
    <property type="entry name" value="ALCOHOL DEHYDROGENASE 1-RELATED"/>
    <property type="match status" value="1"/>
</dbReference>
<dbReference type="GO" id="GO:0004022">
    <property type="term" value="F:alcohol dehydrogenase (NAD+) activity"/>
    <property type="evidence" value="ECO:0007669"/>
    <property type="project" value="UniProtKB-EC"/>
</dbReference>
<comment type="catalytic activity">
    <reaction evidence="9">
        <text>a secondary alcohol + NAD(+) = a ketone + NADH + H(+)</text>
        <dbReference type="Rhea" id="RHEA:10740"/>
        <dbReference type="ChEBI" id="CHEBI:15378"/>
        <dbReference type="ChEBI" id="CHEBI:17087"/>
        <dbReference type="ChEBI" id="CHEBI:35681"/>
        <dbReference type="ChEBI" id="CHEBI:57540"/>
        <dbReference type="ChEBI" id="CHEBI:57945"/>
        <dbReference type="EC" id="1.1.1.1"/>
    </reaction>
</comment>
<dbReference type="Pfam" id="PF08240">
    <property type="entry name" value="ADH_N"/>
    <property type="match status" value="1"/>
</dbReference>
<keyword evidence="7" id="KW-0560">Oxidoreductase</keyword>
<dbReference type="STRING" id="292462.AWC05_10670"/>
<dbReference type="EMBL" id="LQOV01000006">
    <property type="protein sequence ID" value="ORV55665.1"/>
    <property type="molecule type" value="Genomic_DNA"/>
</dbReference>
<dbReference type="PROSITE" id="PS00059">
    <property type="entry name" value="ADH_ZINC"/>
    <property type="match status" value="1"/>
</dbReference>
<comment type="catalytic activity">
    <reaction evidence="10">
        <text>a primary alcohol + NAD(+) = an aldehyde + NADH + H(+)</text>
        <dbReference type="Rhea" id="RHEA:10736"/>
        <dbReference type="ChEBI" id="CHEBI:15378"/>
        <dbReference type="ChEBI" id="CHEBI:15734"/>
        <dbReference type="ChEBI" id="CHEBI:17478"/>
        <dbReference type="ChEBI" id="CHEBI:57540"/>
        <dbReference type="ChEBI" id="CHEBI:57945"/>
        <dbReference type="EC" id="1.1.1.1"/>
    </reaction>
</comment>
<comment type="caution">
    <text evidence="13">The sequence shown here is derived from an EMBL/GenBank/DDBJ whole genome shotgun (WGS) entry which is preliminary data.</text>
</comment>
<proteinExistence type="inferred from homology"/>
<dbReference type="SUPFAM" id="SSF50129">
    <property type="entry name" value="GroES-like"/>
    <property type="match status" value="1"/>
</dbReference>
<dbReference type="FunFam" id="3.40.50.720:FF:000039">
    <property type="entry name" value="Alcohol dehydrogenase AdhP"/>
    <property type="match status" value="1"/>
</dbReference>
<organism evidence="13 14">
    <name type="scientific">Mycobacterium florentinum</name>
    <dbReference type="NCBI Taxonomy" id="292462"/>
    <lineage>
        <taxon>Bacteria</taxon>
        <taxon>Bacillati</taxon>
        <taxon>Actinomycetota</taxon>
        <taxon>Actinomycetes</taxon>
        <taxon>Mycobacteriales</taxon>
        <taxon>Mycobacteriaceae</taxon>
        <taxon>Mycobacterium</taxon>
        <taxon>Mycobacterium simiae complex</taxon>
    </lineage>
</organism>
<dbReference type="GO" id="GO:0005737">
    <property type="term" value="C:cytoplasm"/>
    <property type="evidence" value="ECO:0007669"/>
    <property type="project" value="TreeGrafter"/>
</dbReference>
<keyword evidence="5 11" id="KW-0479">Metal-binding</keyword>
<dbReference type="Proteomes" id="UP000193010">
    <property type="component" value="Unassembled WGS sequence"/>
</dbReference>
<gene>
    <name evidence="13" type="ORF">AWC05_10670</name>
</gene>
<dbReference type="InterPro" id="IPR036291">
    <property type="entry name" value="NAD(P)-bd_dom_sf"/>
</dbReference>
<dbReference type="Gene3D" id="3.90.180.10">
    <property type="entry name" value="Medium-chain alcohol dehydrogenases, catalytic domain"/>
    <property type="match status" value="1"/>
</dbReference>
<evidence type="ECO:0000256" key="7">
    <source>
        <dbReference type="ARBA" id="ARBA00023002"/>
    </source>
</evidence>
<dbReference type="SMART" id="SM00829">
    <property type="entry name" value="PKS_ER"/>
    <property type="match status" value="1"/>
</dbReference>
<keyword evidence="6 11" id="KW-0862">Zinc</keyword>
<dbReference type="PANTHER" id="PTHR42940:SF7">
    <property type="entry name" value="ALCOHOL DEHYDROGENASE-LIKE N-TERMINAL DOMAIN-CONTAINING PROTEIN"/>
    <property type="match status" value="1"/>
</dbReference>
<dbReference type="RefSeq" id="WP_085220136.1">
    <property type="nucleotide sequence ID" value="NZ_AP022576.1"/>
</dbReference>
<dbReference type="InterPro" id="IPR013149">
    <property type="entry name" value="ADH-like_C"/>
</dbReference>
<dbReference type="SUPFAM" id="SSF51735">
    <property type="entry name" value="NAD(P)-binding Rossmann-fold domains"/>
    <property type="match status" value="1"/>
</dbReference>
<evidence type="ECO:0000313" key="14">
    <source>
        <dbReference type="Proteomes" id="UP000193010"/>
    </source>
</evidence>
<dbReference type="OrthoDB" id="3567264at2"/>
<reference evidence="13 14" key="1">
    <citation type="submission" date="2016-01" db="EMBL/GenBank/DDBJ databases">
        <title>The new phylogeny of the genus Mycobacterium.</title>
        <authorList>
            <person name="Tarcisio F."/>
            <person name="Conor M."/>
            <person name="Antonella G."/>
            <person name="Elisabetta G."/>
            <person name="Giulia F.S."/>
            <person name="Sara T."/>
            <person name="Anna F."/>
            <person name="Clotilde B."/>
            <person name="Roberto B."/>
            <person name="Veronica D.S."/>
            <person name="Fabio R."/>
            <person name="Monica P."/>
            <person name="Olivier J."/>
            <person name="Enrico T."/>
            <person name="Nicola S."/>
        </authorList>
    </citation>
    <scope>NUCLEOTIDE SEQUENCE [LARGE SCALE GENOMIC DNA]</scope>
    <source>
        <strain evidence="13 14">DSM 44852</strain>
    </source>
</reference>
<evidence type="ECO:0000256" key="4">
    <source>
        <dbReference type="ARBA" id="ARBA00016352"/>
    </source>
</evidence>
<evidence type="ECO:0000256" key="1">
    <source>
        <dbReference type="ARBA" id="ARBA00001947"/>
    </source>
</evidence>
<dbReference type="EC" id="1.1.1.1" evidence="3"/>
<keyword evidence="14" id="KW-1185">Reference proteome</keyword>
<keyword evidence="8" id="KW-0520">NAD</keyword>
<evidence type="ECO:0000256" key="3">
    <source>
        <dbReference type="ARBA" id="ARBA00013190"/>
    </source>
</evidence>
<accession>A0A1X1UFP7</accession>